<keyword evidence="1" id="KW-0472">Membrane</keyword>
<comment type="caution">
    <text evidence="2">The sequence shown here is derived from an EMBL/GenBank/DDBJ whole genome shotgun (WGS) entry which is preliminary data.</text>
</comment>
<dbReference type="Pfam" id="PF11877">
    <property type="entry name" value="DUF3397"/>
    <property type="match status" value="1"/>
</dbReference>
<evidence type="ECO:0000313" key="3">
    <source>
        <dbReference type="Proteomes" id="UP000190626"/>
    </source>
</evidence>
<dbReference type="RefSeq" id="WP_079420003.1">
    <property type="nucleotide sequence ID" value="NZ_MBTG01000056.1"/>
</dbReference>
<accession>A0A1V4H916</accession>
<keyword evidence="1" id="KW-0812">Transmembrane</keyword>
<sequence>MWKLLSSWFMNLYALLAVAPFITFILLWLLVYVFLRDKKMTTRLTMDVTTFFLLGSVSLMWNQLFHTNFGFWLIALVLLIAFGIIGGYQTNLKGKTDLMRVSRVVWRLSFLGLSALYILLFFLHVGKNYIFLT</sequence>
<gene>
    <name evidence="2" type="ORF">BC351_09860</name>
</gene>
<dbReference type="OrthoDB" id="2661791at2"/>
<dbReference type="InterPro" id="IPR024515">
    <property type="entry name" value="DUF3397"/>
</dbReference>
<feature type="transmembrane region" description="Helical" evidence="1">
    <location>
        <begin position="71"/>
        <end position="92"/>
    </location>
</feature>
<evidence type="ECO:0000256" key="1">
    <source>
        <dbReference type="SAM" id="Phobius"/>
    </source>
</evidence>
<organism evidence="2 3">
    <name type="scientific">Paenibacillus ferrarius</name>
    <dbReference type="NCBI Taxonomy" id="1469647"/>
    <lineage>
        <taxon>Bacteria</taxon>
        <taxon>Bacillati</taxon>
        <taxon>Bacillota</taxon>
        <taxon>Bacilli</taxon>
        <taxon>Bacillales</taxon>
        <taxon>Paenibacillaceae</taxon>
        <taxon>Paenibacillus</taxon>
    </lineage>
</organism>
<feature type="transmembrane region" description="Helical" evidence="1">
    <location>
        <begin position="12"/>
        <end position="35"/>
    </location>
</feature>
<dbReference type="EMBL" id="MBTG01000056">
    <property type="protein sequence ID" value="OPH47499.1"/>
    <property type="molecule type" value="Genomic_DNA"/>
</dbReference>
<protein>
    <recommendedName>
        <fullName evidence="4">DUF3397 domain-containing protein</fullName>
    </recommendedName>
</protein>
<dbReference type="Proteomes" id="UP000190626">
    <property type="component" value="Unassembled WGS sequence"/>
</dbReference>
<evidence type="ECO:0008006" key="4">
    <source>
        <dbReference type="Google" id="ProtNLM"/>
    </source>
</evidence>
<feature type="transmembrane region" description="Helical" evidence="1">
    <location>
        <begin position="47"/>
        <end position="65"/>
    </location>
</feature>
<proteinExistence type="predicted"/>
<feature type="transmembrane region" description="Helical" evidence="1">
    <location>
        <begin position="104"/>
        <end position="125"/>
    </location>
</feature>
<dbReference type="AlphaFoldDB" id="A0A1V4H916"/>
<name>A0A1V4H916_9BACL</name>
<keyword evidence="1" id="KW-1133">Transmembrane helix</keyword>
<keyword evidence="3" id="KW-1185">Reference proteome</keyword>
<reference evidence="3" key="1">
    <citation type="submission" date="2016-07" db="EMBL/GenBank/DDBJ databases">
        <authorList>
            <person name="Florea S."/>
            <person name="Webb J.S."/>
            <person name="Jaromczyk J."/>
            <person name="Schardl C.L."/>
        </authorList>
    </citation>
    <scope>NUCLEOTIDE SEQUENCE [LARGE SCALE GENOMIC DNA]</scope>
    <source>
        <strain evidence="3">CY1</strain>
    </source>
</reference>
<evidence type="ECO:0000313" key="2">
    <source>
        <dbReference type="EMBL" id="OPH47499.1"/>
    </source>
</evidence>
<dbReference type="STRING" id="1469647.BC351_09860"/>